<dbReference type="Gene3D" id="3.80.10.10">
    <property type="entry name" value="Ribonuclease Inhibitor"/>
    <property type="match status" value="2"/>
</dbReference>
<dbReference type="Proteomes" id="UP001146120">
    <property type="component" value="Unassembled WGS sequence"/>
</dbReference>
<dbReference type="AlphaFoldDB" id="A0AAV2YN06"/>
<evidence type="ECO:0000313" key="2">
    <source>
        <dbReference type="EMBL" id="DAZ95521.1"/>
    </source>
</evidence>
<keyword evidence="1" id="KW-0175">Coiled coil</keyword>
<gene>
    <name evidence="2" type="ORF">N0F65_001860</name>
</gene>
<comment type="caution">
    <text evidence="2">The sequence shown here is derived from an EMBL/GenBank/DDBJ whole genome shotgun (WGS) entry which is preliminary data.</text>
</comment>
<protein>
    <submittedName>
        <fullName evidence="2">Uncharacterized protein</fullName>
    </submittedName>
</protein>
<organism evidence="2 3">
    <name type="scientific">Lagenidium giganteum</name>
    <dbReference type="NCBI Taxonomy" id="4803"/>
    <lineage>
        <taxon>Eukaryota</taxon>
        <taxon>Sar</taxon>
        <taxon>Stramenopiles</taxon>
        <taxon>Oomycota</taxon>
        <taxon>Peronosporomycetes</taxon>
        <taxon>Pythiales</taxon>
        <taxon>Pythiaceae</taxon>
    </lineage>
</organism>
<dbReference type="PANTHER" id="PTHR24110">
    <property type="entry name" value="CENTROSOMAL PROTEIN OF 78 KDA"/>
    <property type="match status" value="1"/>
</dbReference>
<sequence length="549" mass="61675">MPARRSGVAVDDNRRLSIDQYQRSVKANVAKARRQGEDHATSAFIKPQQRYLAHCVDFQVDPDPVLLTALRRNEYALQLDALGKREVSLRMSRSYQWAARTPKILNLCWMDMRLENEMKFLRKGHFGKRISFSLGSVTEDDEIVDLRNKFIRLGMDKPYAQSKEGAALAIRSVCLGAYKSPRLVKLHIDGVRVDETRAPLLAKAISSLESLESLSLAGSALGDRGIAAIAVPLGNKTRLLHVNFARCGLTDEAKEHICKIITLFDASKDERVWSSSLRGEEVQKEIKRPTLLINLSNNSLGDTTADALATSLYHDKWVLGMNLSGNNMSTESLTTLLETCSSSNTTIALLLIAGMKNAKVDRRLQDAAQMLLSKRIAHLQAVPFNAGARHTWICDLLLDWGLPQKLVTEISAAQQGDNQKEEPSDMLPPRSLAQQETMQNTDDADAFSQAKHTGTSTLLQIEYLIRQLTAMEATNRKMNERLVSVECRQVTDHRMQKENEMLRQQVKELTANQETQISPMEFAIIADLEESISLLTEQVENIERRKPRR</sequence>
<proteinExistence type="predicted"/>
<feature type="coiled-coil region" evidence="1">
    <location>
        <begin position="492"/>
        <end position="545"/>
    </location>
</feature>
<evidence type="ECO:0000313" key="3">
    <source>
        <dbReference type="Proteomes" id="UP001146120"/>
    </source>
</evidence>
<dbReference type="SUPFAM" id="SSF52047">
    <property type="entry name" value="RNI-like"/>
    <property type="match status" value="1"/>
</dbReference>
<keyword evidence="3" id="KW-1185">Reference proteome</keyword>
<reference evidence="2" key="2">
    <citation type="journal article" date="2023" name="Microbiol Resour">
        <title>Decontamination and Annotation of the Draft Genome Sequence of the Oomycete Lagenidium giganteum ARSEF 373.</title>
        <authorList>
            <person name="Morgan W.R."/>
            <person name="Tartar A."/>
        </authorList>
    </citation>
    <scope>NUCLEOTIDE SEQUENCE</scope>
    <source>
        <strain evidence="2">ARSEF 373</strain>
    </source>
</reference>
<dbReference type="InterPro" id="IPR032675">
    <property type="entry name" value="LRR_dom_sf"/>
</dbReference>
<name>A0AAV2YN06_9STRA</name>
<accession>A0AAV2YN06</accession>
<dbReference type="EMBL" id="DAKRPA010000201">
    <property type="protein sequence ID" value="DAZ95521.1"/>
    <property type="molecule type" value="Genomic_DNA"/>
</dbReference>
<evidence type="ECO:0000256" key="1">
    <source>
        <dbReference type="SAM" id="Coils"/>
    </source>
</evidence>
<reference evidence="2" key="1">
    <citation type="submission" date="2022-11" db="EMBL/GenBank/DDBJ databases">
        <authorList>
            <person name="Morgan W.R."/>
            <person name="Tartar A."/>
        </authorList>
    </citation>
    <scope>NUCLEOTIDE SEQUENCE</scope>
    <source>
        <strain evidence="2">ARSEF 373</strain>
    </source>
</reference>
<dbReference type="PANTHER" id="PTHR24110:SF3">
    <property type="entry name" value="CENTROSOMAL PROTEIN OF 78 KDA"/>
    <property type="match status" value="1"/>
</dbReference>